<sequence length="604" mass="68124">MARHAPVRPDTPDRASRSSFSSIRENDSDLTQSFTSSKVSSLTASEDAVEDIPSHDPPSPRKADMVETQFCRPVTRPDSKLLGYIAPADSFTGWKQINVRGKLASKSFGDLQALNFSWTSTPKMPRKKGIYPPGEAPFERLPIELLTAIINLLVLDVPPNGISRRNVDLMSLLLTSKTLHMATLNTLYSKITIPHSRIFRKFLSHISQHESLGTIVRRLDFSHLNPQQLFSTAAERSQARNLTSETLLQCLELTPYLQEFLAQEYIDDDIDIDILRKLFFRLPRLRALDFCGCSSISFKNAFNTLLTDEWPDELPITRLSLHKCLTLPYQVFETVLPRLKHLTHLDVAGTRITDKALALIPLTARITHLNLAKCTLLSTRMVIDFLGQHPAVRELVYLSIATDARSHQLLDVEDVAEVISVLPKTLKSLSLKGSKMNKSHISQLLPLTKHLEELAIGRGLTLKDIGGLFVPEDEEEQMTWEPHSLRYLDLSDMWGAELDLPFLFSSSCPLLKAYSEPLEVIEVADDVSKRLSKSINTVQRAGWRISECGHRTWLVRNPPADGKYRDEGRRGWKMGTESWGMRKIPVARAEVGGMYGSYMFGRKL</sequence>
<evidence type="ECO:0000256" key="1">
    <source>
        <dbReference type="SAM" id="MobiDB-lite"/>
    </source>
</evidence>
<dbReference type="AlphaFoldDB" id="A0AA38S4H9"/>
<dbReference type="InterPro" id="IPR032675">
    <property type="entry name" value="LRR_dom_sf"/>
</dbReference>
<feature type="compositionally biased region" description="Basic and acidic residues" evidence="1">
    <location>
        <begin position="52"/>
        <end position="64"/>
    </location>
</feature>
<reference evidence="2" key="1">
    <citation type="submission" date="2022-07" db="EMBL/GenBank/DDBJ databases">
        <title>Fungi with potential for degradation of polypropylene.</title>
        <authorList>
            <person name="Gostincar C."/>
        </authorList>
    </citation>
    <scope>NUCLEOTIDE SEQUENCE</scope>
    <source>
        <strain evidence="2">EXF-13287</strain>
    </source>
</reference>
<comment type="caution">
    <text evidence="2">The sequence shown here is derived from an EMBL/GenBank/DDBJ whole genome shotgun (WGS) entry which is preliminary data.</text>
</comment>
<dbReference type="Gene3D" id="3.80.10.10">
    <property type="entry name" value="Ribonuclease Inhibitor"/>
    <property type="match status" value="1"/>
</dbReference>
<keyword evidence="3" id="KW-1185">Reference proteome</keyword>
<dbReference type="EMBL" id="JANBVN010000071">
    <property type="protein sequence ID" value="KAJ9150489.1"/>
    <property type="molecule type" value="Genomic_DNA"/>
</dbReference>
<organism evidence="2 3">
    <name type="scientific">Coniochaeta hoffmannii</name>
    <dbReference type="NCBI Taxonomy" id="91930"/>
    <lineage>
        <taxon>Eukaryota</taxon>
        <taxon>Fungi</taxon>
        <taxon>Dikarya</taxon>
        <taxon>Ascomycota</taxon>
        <taxon>Pezizomycotina</taxon>
        <taxon>Sordariomycetes</taxon>
        <taxon>Sordariomycetidae</taxon>
        <taxon>Coniochaetales</taxon>
        <taxon>Coniochaetaceae</taxon>
        <taxon>Coniochaeta</taxon>
    </lineage>
</organism>
<evidence type="ECO:0000313" key="2">
    <source>
        <dbReference type="EMBL" id="KAJ9150489.1"/>
    </source>
</evidence>
<name>A0AA38S4H9_9PEZI</name>
<accession>A0AA38S4H9</accession>
<gene>
    <name evidence="2" type="ORF">NKR19_g5281</name>
</gene>
<evidence type="ECO:0000313" key="3">
    <source>
        <dbReference type="Proteomes" id="UP001174691"/>
    </source>
</evidence>
<protein>
    <submittedName>
        <fullName evidence="2">Leucine rich repeat domain protein</fullName>
    </submittedName>
</protein>
<dbReference type="Proteomes" id="UP001174691">
    <property type="component" value="Unassembled WGS sequence"/>
</dbReference>
<proteinExistence type="predicted"/>
<feature type="region of interest" description="Disordered" evidence="1">
    <location>
        <begin position="1"/>
        <end position="64"/>
    </location>
</feature>
<feature type="compositionally biased region" description="Polar residues" evidence="1">
    <location>
        <begin position="17"/>
        <end position="44"/>
    </location>
</feature>
<dbReference type="SUPFAM" id="SSF52047">
    <property type="entry name" value="RNI-like"/>
    <property type="match status" value="1"/>
</dbReference>